<dbReference type="InterPro" id="IPR001091">
    <property type="entry name" value="RM_Methyltransferase"/>
</dbReference>
<evidence type="ECO:0000256" key="1">
    <source>
        <dbReference type="ARBA" id="ARBA00022603"/>
    </source>
</evidence>
<dbReference type="Gene3D" id="3.40.50.150">
    <property type="entry name" value="Vaccinia Virus protein VP39"/>
    <property type="match status" value="1"/>
</dbReference>
<organism evidence="4">
    <name type="scientific">marine metagenome</name>
    <dbReference type="NCBI Taxonomy" id="408172"/>
    <lineage>
        <taxon>unclassified sequences</taxon>
        <taxon>metagenomes</taxon>
        <taxon>ecological metagenomes</taxon>
    </lineage>
</organism>
<evidence type="ECO:0000259" key="3">
    <source>
        <dbReference type="Pfam" id="PF01555"/>
    </source>
</evidence>
<dbReference type="GO" id="GO:0008170">
    <property type="term" value="F:N-methyltransferase activity"/>
    <property type="evidence" value="ECO:0007669"/>
    <property type="project" value="InterPro"/>
</dbReference>
<accession>A0A381NRE1</accession>
<evidence type="ECO:0000313" key="4">
    <source>
        <dbReference type="EMBL" id="SUZ57166.1"/>
    </source>
</evidence>
<dbReference type="GO" id="GO:0032259">
    <property type="term" value="P:methylation"/>
    <property type="evidence" value="ECO:0007669"/>
    <property type="project" value="UniProtKB-KW"/>
</dbReference>
<keyword evidence="2" id="KW-0808">Transferase</keyword>
<dbReference type="EMBL" id="UINC01000546">
    <property type="protein sequence ID" value="SUZ57166.1"/>
    <property type="molecule type" value="Genomic_DNA"/>
</dbReference>
<dbReference type="Pfam" id="PF01555">
    <property type="entry name" value="N6_N4_Mtase"/>
    <property type="match status" value="1"/>
</dbReference>
<dbReference type="InterPro" id="IPR002941">
    <property type="entry name" value="DNA_methylase_N4/N6"/>
</dbReference>
<dbReference type="PRINTS" id="PR00508">
    <property type="entry name" value="S21N4MTFRASE"/>
</dbReference>
<evidence type="ECO:0000256" key="2">
    <source>
        <dbReference type="ARBA" id="ARBA00022679"/>
    </source>
</evidence>
<proteinExistence type="predicted"/>
<name>A0A381NRE1_9ZZZZ</name>
<sequence>MSIEKNEPLFTNPLEAVRGLSVNDLNKYLPAIHKIAEISMTPEKMQEGVFLGLGLDGIKKIPDSTIDLIIADPPESPWRSTDKRGNPMTIQEYYEWNENWLKESARILKPTGAIYLIAGWRYSGMYHSLLSTDFHIQTRITWRNSTSKDQPKPMTWINRISDIWYATKSNKFMFNQEAVTDRENSVKPDGVIEMGVTNLWSDIMDIQVGATVKMEGDKPEQLIRRILTASSFKLNWVVDPFTRSGGVGVIAKNMGRRFIGFESDQDRLLMAMKRIDNE</sequence>
<feature type="domain" description="DNA methylase N-4/N-6" evidence="3">
    <location>
        <begin position="66"/>
        <end position="272"/>
    </location>
</feature>
<dbReference type="SUPFAM" id="SSF53335">
    <property type="entry name" value="S-adenosyl-L-methionine-dependent methyltransferases"/>
    <property type="match status" value="1"/>
</dbReference>
<keyword evidence="1" id="KW-0489">Methyltransferase</keyword>
<protein>
    <recommendedName>
        <fullName evidence="3">DNA methylase N-4/N-6 domain-containing protein</fullName>
    </recommendedName>
</protein>
<dbReference type="InterPro" id="IPR029063">
    <property type="entry name" value="SAM-dependent_MTases_sf"/>
</dbReference>
<dbReference type="GO" id="GO:0003677">
    <property type="term" value="F:DNA binding"/>
    <property type="evidence" value="ECO:0007669"/>
    <property type="project" value="InterPro"/>
</dbReference>
<dbReference type="AlphaFoldDB" id="A0A381NRE1"/>
<reference evidence="4" key="1">
    <citation type="submission" date="2018-05" db="EMBL/GenBank/DDBJ databases">
        <authorList>
            <person name="Lanie J.A."/>
            <person name="Ng W.-L."/>
            <person name="Kazmierczak K.M."/>
            <person name="Andrzejewski T.M."/>
            <person name="Davidsen T.M."/>
            <person name="Wayne K.J."/>
            <person name="Tettelin H."/>
            <person name="Glass J.I."/>
            <person name="Rusch D."/>
            <person name="Podicherti R."/>
            <person name="Tsui H.-C.T."/>
            <person name="Winkler M.E."/>
        </authorList>
    </citation>
    <scope>NUCLEOTIDE SEQUENCE</scope>
</reference>
<gene>
    <name evidence="4" type="ORF">METZ01_LOCUS10020</name>
</gene>